<proteinExistence type="predicted"/>
<dbReference type="AlphaFoldDB" id="A8QVU0"/>
<name>A8QVU0_9SPIR</name>
<sequence>MCGARFCILCTVQFPPDPFHFYNTPPRPCLAPSRRGQPAQGGVTAARPAPSSGRQGGGGALYLQSSVRRGSFVSPRAPRAAAHRTCPFSWHRIMSARNV</sequence>
<accession>A8QVU0</accession>
<evidence type="ECO:0000313" key="2">
    <source>
        <dbReference type="EMBL" id="ABO37064.1"/>
    </source>
</evidence>
<feature type="region of interest" description="Disordered" evidence="1">
    <location>
        <begin position="30"/>
        <end position="61"/>
    </location>
</feature>
<dbReference type="EMBL" id="EF137739">
    <property type="protein sequence ID" value="ABO37064.1"/>
    <property type="molecule type" value="Genomic_DNA"/>
</dbReference>
<evidence type="ECO:0000256" key="1">
    <source>
        <dbReference type="SAM" id="MobiDB-lite"/>
    </source>
</evidence>
<protein>
    <submittedName>
        <fullName evidence="2">Uncharacterized protein</fullName>
    </submittedName>
</protein>
<reference evidence="2" key="1">
    <citation type="journal article" date="2007" name="Infect. Immun.">
        <title>Genome differences between Treponema pallidum subsp. pallidum strain Nichols and T. paraluiscuniculi strain Cuniculi A.</title>
        <authorList>
            <person name="Strouhal M."/>
            <person name="Smajs D."/>
            <person name="Matejkova P."/>
            <person name="Sodergren E."/>
            <person name="Amin A.G."/>
            <person name="Howell J.K."/>
            <person name="Norris S.J."/>
            <person name="Weinstock G.M."/>
        </authorList>
    </citation>
    <scope>NUCLEOTIDE SEQUENCE</scope>
    <source>
        <strain evidence="2">Cuniculi A</strain>
    </source>
</reference>
<organism evidence="2">
    <name type="scientific">Treponema paraluiscuniculi</name>
    <dbReference type="NCBI Taxonomy" id="53435"/>
    <lineage>
        <taxon>Bacteria</taxon>
        <taxon>Pseudomonadati</taxon>
        <taxon>Spirochaetota</taxon>
        <taxon>Spirochaetia</taxon>
        <taxon>Spirochaetales</taxon>
        <taxon>Treponemataceae</taxon>
        <taxon>Treponema</taxon>
    </lineage>
</organism>